<dbReference type="InterPro" id="IPR057335">
    <property type="entry name" value="Beta-barrel_SelB"/>
</dbReference>
<keyword evidence="3" id="KW-0648">Protein biosynthesis</keyword>
<keyword evidence="2" id="KW-0963">Cytoplasm</keyword>
<dbReference type="Pfam" id="PF00009">
    <property type="entry name" value="GTP_EFTU"/>
    <property type="match status" value="1"/>
</dbReference>
<dbReference type="Gene3D" id="2.40.30.10">
    <property type="entry name" value="Translation factors"/>
    <property type="match status" value="1"/>
</dbReference>
<dbReference type="SUPFAM" id="SSF52540">
    <property type="entry name" value="P-loop containing nucleoside triphosphate hydrolases"/>
    <property type="match status" value="1"/>
</dbReference>
<dbReference type="InterPro" id="IPR050055">
    <property type="entry name" value="EF-Tu_GTPase"/>
</dbReference>
<evidence type="ECO:0000256" key="2">
    <source>
        <dbReference type="ARBA" id="ARBA00022490"/>
    </source>
</evidence>
<dbReference type="InterPro" id="IPR036390">
    <property type="entry name" value="WH_DNA-bd_sf"/>
</dbReference>
<proteinExistence type="predicted"/>
<evidence type="ECO:0000256" key="1">
    <source>
        <dbReference type="ARBA" id="ARBA00004496"/>
    </source>
</evidence>
<dbReference type="NCBIfam" id="TIGR00475">
    <property type="entry name" value="selB"/>
    <property type="match status" value="1"/>
</dbReference>
<name>A0A7L5JPG7_9BACT</name>
<dbReference type="GO" id="GO:0005737">
    <property type="term" value="C:cytoplasm"/>
    <property type="evidence" value="ECO:0007669"/>
    <property type="project" value="UniProtKB-SubCell"/>
</dbReference>
<protein>
    <submittedName>
        <fullName evidence="6">Selenocysteine-specific elongation factor</fullName>
    </submittedName>
</protein>
<organism evidence="6 7">
    <name type="scientific">Aliarcobacter cibarius</name>
    <dbReference type="NCBI Taxonomy" id="255507"/>
    <lineage>
        <taxon>Bacteria</taxon>
        <taxon>Pseudomonadati</taxon>
        <taxon>Campylobacterota</taxon>
        <taxon>Epsilonproteobacteria</taxon>
        <taxon>Campylobacterales</taxon>
        <taxon>Arcobacteraceae</taxon>
        <taxon>Aliarcobacter</taxon>
    </lineage>
</organism>
<comment type="subcellular location">
    <subcellularLocation>
        <location evidence="1">Cytoplasm</location>
    </subcellularLocation>
</comment>
<dbReference type="OrthoDB" id="9803139at2"/>
<keyword evidence="4" id="KW-0547">Nucleotide-binding</keyword>
<dbReference type="InterPro" id="IPR031157">
    <property type="entry name" value="G_TR_CS"/>
</dbReference>
<dbReference type="InterPro" id="IPR027417">
    <property type="entry name" value="P-loop_NTPase"/>
</dbReference>
<dbReference type="KEGG" id="acib:ACBT_0953"/>
<dbReference type="PANTHER" id="PTHR43721:SF11">
    <property type="entry name" value="SELENOCYSTEINE-SPECIFIC ELONGATION FACTOR"/>
    <property type="match status" value="1"/>
</dbReference>
<dbReference type="SUPFAM" id="SSF50447">
    <property type="entry name" value="Translation proteins"/>
    <property type="match status" value="1"/>
</dbReference>
<dbReference type="PROSITE" id="PS00301">
    <property type="entry name" value="G_TR_1"/>
    <property type="match status" value="1"/>
</dbReference>
<dbReference type="GO" id="GO:0003924">
    <property type="term" value="F:GTPase activity"/>
    <property type="evidence" value="ECO:0007669"/>
    <property type="project" value="InterPro"/>
</dbReference>
<dbReference type="Gene3D" id="1.10.10.10">
    <property type="entry name" value="Winged helix-like DNA-binding domain superfamily/Winged helix DNA-binding domain"/>
    <property type="match status" value="1"/>
</dbReference>
<dbReference type="InterPro" id="IPR005225">
    <property type="entry name" value="Small_GTP-bd"/>
</dbReference>
<dbReference type="Proteomes" id="UP000509513">
    <property type="component" value="Chromosome"/>
</dbReference>
<dbReference type="GO" id="GO:0001514">
    <property type="term" value="P:selenocysteine incorporation"/>
    <property type="evidence" value="ECO:0007669"/>
    <property type="project" value="InterPro"/>
</dbReference>
<keyword evidence="4" id="KW-0342">GTP-binding</keyword>
<dbReference type="Pfam" id="PF25461">
    <property type="entry name" value="Beta-barrel_SelB"/>
    <property type="match status" value="1"/>
</dbReference>
<dbReference type="RefSeq" id="WP_024775243.1">
    <property type="nucleotide sequence ID" value="NZ_CP054051.1"/>
</dbReference>
<dbReference type="InterPro" id="IPR004535">
    <property type="entry name" value="Transl_elong_SelB"/>
</dbReference>
<dbReference type="GO" id="GO:0003723">
    <property type="term" value="F:RNA binding"/>
    <property type="evidence" value="ECO:0007669"/>
    <property type="project" value="InterPro"/>
</dbReference>
<feature type="domain" description="Tr-type G" evidence="5">
    <location>
        <begin position="1"/>
        <end position="171"/>
    </location>
</feature>
<accession>A0A7L5JPG7</accession>
<dbReference type="EMBL" id="CP054051">
    <property type="protein sequence ID" value="QKJ26868.1"/>
    <property type="molecule type" value="Genomic_DNA"/>
</dbReference>
<sequence>MANIIIGTAGHIDHGKTALIHALNGFEGDSTNEEKQRGITIDLSFSNLSFGQRNIAFIDVPGHEKLIKNMIAGAFGFDYVMLVISAKEGIMPQTIEHIQILELLGVKNLIIVITKKDLVDENFLEEQEKSILDYLKSYNFDIKFIKRVSVYDENSINDLKNALFSINSNQKESENFFRFYIDRVFSVKGIGTVVTGTVLGKKIELEEKVFLPHLQKETKIKNIQVHNQNVLEANISNRAALNLSNIDKDLLKRGNIISKKGFLRGFNSIDISFNCLKDKKLNHNQIYTLFIGAKKLDVKVLLFDSLTTLEKGFATIKADENIYSIFGEKLILRNQNETIAGGIVLNPIIDPMNKNQKTRLLSNLAKKDFNEAFKVLLEAHKKGLGVISSTQRFALSHEEALDFAKNLEDVFIDEKELVIYPNSTKNEIEIFIKNIYNKNQYALLSASSIALRATWASLGFIQEALSDLVKIGFLIKEENLYKSANIKKDIKKDLEDIFLNRLKSEDLTPTAPYNIYDDLDIDRKLGDDILKSLTAKKQVIRLQHNLFIHFESLNKAVKTMKDIIKKDGFIEIFNFKQRYDLSRKYLVAYLDYLDNFSDIKKVENRRVFA</sequence>
<evidence type="ECO:0000256" key="3">
    <source>
        <dbReference type="ARBA" id="ARBA00022917"/>
    </source>
</evidence>
<dbReference type="CDD" id="cd03696">
    <property type="entry name" value="SelB_II"/>
    <property type="match status" value="1"/>
</dbReference>
<dbReference type="PROSITE" id="PS51722">
    <property type="entry name" value="G_TR_2"/>
    <property type="match status" value="1"/>
</dbReference>
<dbReference type="InterPro" id="IPR009000">
    <property type="entry name" value="Transl_B-barrel_sf"/>
</dbReference>
<reference evidence="6 7" key="1">
    <citation type="submission" date="2020-05" db="EMBL/GenBank/DDBJ databases">
        <title>Complete genome sequencing of Campylobacter and Arcobacter type strains.</title>
        <authorList>
            <person name="Miller W.G."/>
            <person name="Yee E."/>
        </authorList>
    </citation>
    <scope>NUCLEOTIDE SEQUENCE [LARGE SCALE GENOMIC DNA]</scope>
    <source>
        <strain evidence="6 7">LMG 21996</strain>
    </source>
</reference>
<dbReference type="GO" id="GO:0005525">
    <property type="term" value="F:GTP binding"/>
    <property type="evidence" value="ECO:0007669"/>
    <property type="project" value="UniProtKB-KW"/>
</dbReference>
<dbReference type="InterPro" id="IPR000795">
    <property type="entry name" value="T_Tr_GTP-bd_dom"/>
</dbReference>
<evidence type="ECO:0000313" key="6">
    <source>
        <dbReference type="EMBL" id="QKJ26868.1"/>
    </source>
</evidence>
<dbReference type="AlphaFoldDB" id="A0A7L5JPG7"/>
<evidence type="ECO:0000313" key="7">
    <source>
        <dbReference type="Proteomes" id="UP000509513"/>
    </source>
</evidence>
<evidence type="ECO:0000256" key="4">
    <source>
        <dbReference type="ARBA" id="ARBA00023134"/>
    </source>
</evidence>
<dbReference type="Gene3D" id="3.40.50.300">
    <property type="entry name" value="P-loop containing nucleotide triphosphate hydrolases"/>
    <property type="match status" value="1"/>
</dbReference>
<evidence type="ECO:0000259" key="5">
    <source>
        <dbReference type="PROSITE" id="PS51722"/>
    </source>
</evidence>
<keyword evidence="6" id="KW-0251">Elongation factor</keyword>
<dbReference type="PANTHER" id="PTHR43721">
    <property type="entry name" value="ELONGATION FACTOR TU-RELATED"/>
    <property type="match status" value="1"/>
</dbReference>
<gene>
    <name evidence="6" type="primary">selB</name>
    <name evidence="6" type="ORF">ACBT_0953</name>
</gene>
<dbReference type="GO" id="GO:0003746">
    <property type="term" value="F:translation elongation factor activity"/>
    <property type="evidence" value="ECO:0007669"/>
    <property type="project" value="UniProtKB-KW"/>
</dbReference>
<dbReference type="InterPro" id="IPR036388">
    <property type="entry name" value="WH-like_DNA-bd_sf"/>
</dbReference>
<dbReference type="SUPFAM" id="SSF46785">
    <property type="entry name" value="Winged helix' DNA-binding domain"/>
    <property type="match status" value="1"/>
</dbReference>
<dbReference type="InterPro" id="IPR015191">
    <property type="entry name" value="SelB_WHD4"/>
</dbReference>
<dbReference type="CDD" id="cd04171">
    <property type="entry name" value="SelB"/>
    <property type="match status" value="1"/>
</dbReference>
<dbReference type="NCBIfam" id="TIGR00231">
    <property type="entry name" value="small_GTP"/>
    <property type="match status" value="1"/>
</dbReference>
<dbReference type="Pfam" id="PF09107">
    <property type="entry name" value="WHD_3rd_SelB"/>
    <property type="match status" value="1"/>
</dbReference>